<dbReference type="InterPro" id="IPR001810">
    <property type="entry name" value="F-box_dom"/>
</dbReference>
<dbReference type="Proteomes" id="UP000027222">
    <property type="component" value="Unassembled WGS sequence"/>
</dbReference>
<accession>A0A067SWD5</accession>
<dbReference type="EMBL" id="KL142394">
    <property type="protein sequence ID" value="KDR71073.1"/>
    <property type="molecule type" value="Genomic_DNA"/>
</dbReference>
<dbReference type="SUPFAM" id="SSF81383">
    <property type="entry name" value="F-box domain"/>
    <property type="match status" value="1"/>
</dbReference>
<dbReference type="STRING" id="685588.A0A067SWD5"/>
<name>A0A067SWD5_GALM3</name>
<dbReference type="Pfam" id="PF12937">
    <property type="entry name" value="F-box-like"/>
    <property type="match status" value="1"/>
</dbReference>
<dbReference type="SUPFAM" id="SSF52047">
    <property type="entry name" value="RNI-like"/>
    <property type="match status" value="1"/>
</dbReference>
<evidence type="ECO:0000313" key="2">
    <source>
        <dbReference type="EMBL" id="KDR71073.1"/>
    </source>
</evidence>
<evidence type="ECO:0000313" key="3">
    <source>
        <dbReference type="Proteomes" id="UP000027222"/>
    </source>
</evidence>
<dbReference type="HOGENOM" id="CLU_432154_0_0_1"/>
<protein>
    <recommendedName>
        <fullName evidence="1">F-box domain-containing protein</fullName>
    </recommendedName>
</protein>
<evidence type="ECO:0000259" key="1">
    <source>
        <dbReference type="Pfam" id="PF12937"/>
    </source>
</evidence>
<reference evidence="3" key="1">
    <citation type="journal article" date="2014" name="Proc. Natl. Acad. Sci. U.S.A.">
        <title>Extensive sampling of basidiomycete genomes demonstrates inadequacy of the white-rot/brown-rot paradigm for wood decay fungi.</title>
        <authorList>
            <person name="Riley R."/>
            <person name="Salamov A.A."/>
            <person name="Brown D.W."/>
            <person name="Nagy L.G."/>
            <person name="Floudas D."/>
            <person name="Held B.W."/>
            <person name="Levasseur A."/>
            <person name="Lombard V."/>
            <person name="Morin E."/>
            <person name="Otillar R."/>
            <person name="Lindquist E.A."/>
            <person name="Sun H."/>
            <person name="LaButti K.M."/>
            <person name="Schmutz J."/>
            <person name="Jabbour D."/>
            <person name="Luo H."/>
            <person name="Baker S.E."/>
            <person name="Pisabarro A.G."/>
            <person name="Walton J.D."/>
            <person name="Blanchette R.A."/>
            <person name="Henrissat B."/>
            <person name="Martin F."/>
            <person name="Cullen D."/>
            <person name="Hibbett D.S."/>
            <person name="Grigoriev I.V."/>
        </authorList>
    </citation>
    <scope>NUCLEOTIDE SEQUENCE [LARGE SCALE GENOMIC DNA]</scope>
    <source>
        <strain evidence="3">CBS 339.88</strain>
    </source>
</reference>
<gene>
    <name evidence="2" type="ORF">GALMADRAFT_271252</name>
</gene>
<dbReference type="Gene3D" id="3.80.10.10">
    <property type="entry name" value="Ribonuclease Inhibitor"/>
    <property type="match status" value="1"/>
</dbReference>
<dbReference type="AlphaFoldDB" id="A0A067SWD5"/>
<dbReference type="OrthoDB" id="3053652at2759"/>
<dbReference type="InterPro" id="IPR036047">
    <property type="entry name" value="F-box-like_dom_sf"/>
</dbReference>
<feature type="domain" description="F-box" evidence="1">
    <location>
        <begin position="68"/>
        <end position="127"/>
    </location>
</feature>
<keyword evidence="3" id="KW-1185">Reference proteome</keyword>
<sequence>MESPDSKPSYLNIEELAQALFLVLGSGSHDTVGRPSPARTDELRDLERHLLLALSQTRTVDNASSQVNRLPPEVLAHIFSFLQHRPEKPPYPTPQSYNSWLRATHVCRYWRIVAFAFPRLWNYIHIRGPLDGAAVASIMRSGKVPLKVYYDYTPMSSRRFVQANYDPSKKNDPLAMVADHADRLQELHLTSDSESIWNVFRSPMANLEVLSIIGRWPPHIPNRALPCLFANDTPNLRKLVLARISSWPLNDFHNLTHLSLYNQYERGGHRSSTLSLNEFLDILRACPDLEELVLVRAGPNAGRSTVPPEAILMPVSLPSLRDLEIGDWVSPDDVAFFLSHLTFPKKTTLCIWGDSLDDLSTLLNININNEAGAEDPYSHITRIVIVGDDTTRRQMLGLKQTTLYIHGDTSFSQFQSLFQVSPTILPNVLELVLSPTPLHPLFSSQLRQILSGLSSLVTLTLSGAFYSRTHRLSSALGVFEVEDPDNANVTTPLLHTVNIVRYAQTDDDSDRSGNSDMDVDILPLALLVQTRAERGHPIPKFEIEGCRLDQLDEFEGHFGQTRVYPLDAPFGKRMVGRMLDEMWRCVRDATPGLSGT</sequence>
<proteinExistence type="predicted"/>
<organism evidence="2 3">
    <name type="scientific">Galerina marginata (strain CBS 339.88)</name>
    <dbReference type="NCBI Taxonomy" id="685588"/>
    <lineage>
        <taxon>Eukaryota</taxon>
        <taxon>Fungi</taxon>
        <taxon>Dikarya</taxon>
        <taxon>Basidiomycota</taxon>
        <taxon>Agaricomycotina</taxon>
        <taxon>Agaricomycetes</taxon>
        <taxon>Agaricomycetidae</taxon>
        <taxon>Agaricales</taxon>
        <taxon>Agaricineae</taxon>
        <taxon>Strophariaceae</taxon>
        <taxon>Galerina</taxon>
    </lineage>
</organism>
<dbReference type="Gene3D" id="1.20.1280.50">
    <property type="match status" value="1"/>
</dbReference>
<dbReference type="InterPro" id="IPR032675">
    <property type="entry name" value="LRR_dom_sf"/>
</dbReference>